<comment type="caution">
    <text evidence="1">The sequence shown here is derived from an EMBL/GenBank/DDBJ whole genome shotgun (WGS) entry which is preliminary data.</text>
</comment>
<evidence type="ECO:0000313" key="2">
    <source>
        <dbReference type="Proteomes" id="UP000663868"/>
    </source>
</evidence>
<dbReference type="Proteomes" id="UP000663868">
    <property type="component" value="Unassembled WGS sequence"/>
</dbReference>
<gene>
    <name evidence="1" type="ORF">KXQ929_LOCUS52730</name>
</gene>
<protein>
    <submittedName>
        <fullName evidence="1">Uncharacterized protein</fullName>
    </submittedName>
</protein>
<evidence type="ECO:0000313" key="1">
    <source>
        <dbReference type="EMBL" id="CAF4430076.1"/>
    </source>
</evidence>
<dbReference type="AlphaFoldDB" id="A0A820QXR6"/>
<reference evidence="1" key="1">
    <citation type="submission" date="2021-02" db="EMBL/GenBank/DDBJ databases">
        <authorList>
            <person name="Nowell W R."/>
        </authorList>
    </citation>
    <scope>NUCLEOTIDE SEQUENCE</scope>
</reference>
<name>A0A820QXR6_9BILA</name>
<organism evidence="1 2">
    <name type="scientific">Adineta steineri</name>
    <dbReference type="NCBI Taxonomy" id="433720"/>
    <lineage>
        <taxon>Eukaryota</taxon>
        <taxon>Metazoa</taxon>
        <taxon>Spiralia</taxon>
        <taxon>Gnathifera</taxon>
        <taxon>Rotifera</taxon>
        <taxon>Eurotatoria</taxon>
        <taxon>Bdelloidea</taxon>
        <taxon>Adinetida</taxon>
        <taxon>Adinetidae</taxon>
        <taxon>Adineta</taxon>
    </lineage>
</organism>
<dbReference type="EMBL" id="CAJOBB010028463">
    <property type="protein sequence ID" value="CAF4430076.1"/>
    <property type="molecule type" value="Genomic_DNA"/>
</dbReference>
<proteinExistence type="predicted"/>
<feature type="non-terminal residue" evidence="1">
    <location>
        <position position="1"/>
    </location>
</feature>
<accession>A0A820QXR6</accession>
<sequence length="128" mass="15081">MAEIFTYIITFSIPSDEVVRKALAEFFPTLEKDEISQITTGIQYILNKKNRHLLNVFRMDRDKSVAETIFKAIFTMKTKQNEINYSSRLADEKQNQDQQHTKDEDRLLDLASQWNYFDGALSILKKRQ</sequence>